<dbReference type="KEGG" id="cvt:B843_12275"/>
<dbReference type="RefSeq" id="WP_025253809.1">
    <property type="nucleotide sequence ID" value="NZ_CP004353.1"/>
</dbReference>
<evidence type="ECO:0000313" key="2">
    <source>
        <dbReference type="EMBL" id="AHI23831.1"/>
    </source>
</evidence>
<reference evidence="2 3" key="1">
    <citation type="submission" date="2013-02" db="EMBL/GenBank/DDBJ databases">
        <title>The complete genome sequence of Corynebacterium vitaeruminis DSM 20294.</title>
        <authorList>
            <person name="Ruckert C."/>
            <person name="Albersmeier A."/>
            <person name="Kalinowski J."/>
        </authorList>
    </citation>
    <scope>NUCLEOTIDE SEQUENCE [LARGE SCALE GENOMIC DNA]</scope>
    <source>
        <strain evidence="3">ATCC 10234</strain>
    </source>
</reference>
<evidence type="ECO:0000259" key="1">
    <source>
        <dbReference type="PROSITE" id="PS51704"/>
    </source>
</evidence>
<dbReference type="HOGENOM" id="CLU_030006_3_0_11"/>
<dbReference type="PANTHER" id="PTHR46211:SF1">
    <property type="entry name" value="GLYCEROPHOSPHODIESTER PHOSPHODIESTERASE, CYTOPLASMIC"/>
    <property type="match status" value="1"/>
</dbReference>
<dbReference type="PATRIC" id="fig|1224164.3.peg.2476"/>
<dbReference type="Pfam" id="PF03009">
    <property type="entry name" value="GDPD"/>
    <property type="match status" value="1"/>
</dbReference>
<dbReference type="Gene3D" id="3.20.20.190">
    <property type="entry name" value="Phosphatidylinositol (PI) phosphodiesterase"/>
    <property type="match status" value="1"/>
</dbReference>
<dbReference type="Proteomes" id="UP000019222">
    <property type="component" value="Chromosome"/>
</dbReference>
<feature type="domain" description="GP-PDE" evidence="1">
    <location>
        <begin position="1"/>
        <end position="236"/>
    </location>
</feature>
<evidence type="ECO:0000313" key="3">
    <source>
        <dbReference type="Proteomes" id="UP000019222"/>
    </source>
</evidence>
<gene>
    <name evidence="2" type="ORF">B843_12275</name>
</gene>
<name>W5Y3K1_9CORY</name>
<proteinExistence type="predicted"/>
<dbReference type="InterPro" id="IPR017946">
    <property type="entry name" value="PLC-like_Pdiesterase_TIM-brl"/>
</dbReference>
<accession>W5Y3K1</accession>
<dbReference type="SUPFAM" id="SSF51695">
    <property type="entry name" value="PLC-like phosphodiesterases"/>
    <property type="match status" value="1"/>
</dbReference>
<dbReference type="PROSITE" id="PS51704">
    <property type="entry name" value="GP_PDE"/>
    <property type="match status" value="1"/>
</dbReference>
<protein>
    <submittedName>
        <fullName evidence="2">Glycerophosphoryl diester phosphodiesterase</fullName>
    </submittedName>
</protein>
<keyword evidence="3" id="KW-1185">Reference proteome</keyword>
<dbReference type="STRING" id="1224164.B843_12275"/>
<dbReference type="eggNOG" id="COG0584">
    <property type="taxonomic scope" value="Bacteria"/>
</dbReference>
<dbReference type="GO" id="GO:0008081">
    <property type="term" value="F:phosphoric diester hydrolase activity"/>
    <property type="evidence" value="ECO:0007669"/>
    <property type="project" value="InterPro"/>
</dbReference>
<sequence>MHIIAHRGFNGRYPEMSPLAYEKALELPIHGVECDIRLTGDGVVVCTHDRTMERVAGEKLVVAAEGVDELRSCNIGEEDAPQSLLTLDELLDMVFAHDDKHIYIEPKHPTRSGRMLEEQLVMRLRYRGLQASERVHVISFSHASMRRIAQLAPELQTFYLRREWEERVNPKDLFLSRPRGSGMSIERAKKDPWLIGRRGLPTYLYTVNEPEDVAYARDHGVDVIATDFPDLALDVLGG</sequence>
<dbReference type="PANTHER" id="PTHR46211">
    <property type="entry name" value="GLYCEROPHOSPHORYL DIESTER PHOSPHODIESTERASE"/>
    <property type="match status" value="1"/>
</dbReference>
<dbReference type="AlphaFoldDB" id="W5Y3K1"/>
<dbReference type="EMBL" id="CP004353">
    <property type="protein sequence ID" value="AHI23831.1"/>
    <property type="molecule type" value="Genomic_DNA"/>
</dbReference>
<dbReference type="InterPro" id="IPR030395">
    <property type="entry name" value="GP_PDE_dom"/>
</dbReference>
<dbReference type="GO" id="GO:0006629">
    <property type="term" value="P:lipid metabolic process"/>
    <property type="evidence" value="ECO:0007669"/>
    <property type="project" value="InterPro"/>
</dbReference>
<organism evidence="2 3">
    <name type="scientific">Corynebacterium vitaeruminis DSM 20294</name>
    <dbReference type="NCBI Taxonomy" id="1224164"/>
    <lineage>
        <taxon>Bacteria</taxon>
        <taxon>Bacillati</taxon>
        <taxon>Actinomycetota</taxon>
        <taxon>Actinomycetes</taxon>
        <taxon>Mycobacteriales</taxon>
        <taxon>Corynebacteriaceae</taxon>
        <taxon>Corynebacterium</taxon>
    </lineage>
</organism>